<evidence type="ECO:0000256" key="1">
    <source>
        <dbReference type="SAM" id="MobiDB-lite"/>
    </source>
</evidence>
<organism evidence="3 4">
    <name type="scientific">Cenarchaeum symbiosum (strain A)</name>
    <dbReference type="NCBI Taxonomy" id="414004"/>
    <lineage>
        <taxon>Archaea</taxon>
        <taxon>Nitrososphaerota</taxon>
        <taxon>Candidatus Cenarchaeales</taxon>
        <taxon>Candidatus Cenarchaeaceae</taxon>
        <taxon>Candidatus Cenarchaeum</taxon>
    </lineage>
</organism>
<feature type="transmembrane region" description="Helical" evidence="2">
    <location>
        <begin position="20"/>
        <end position="40"/>
    </location>
</feature>
<evidence type="ECO:0000313" key="3">
    <source>
        <dbReference type="EMBL" id="ABK76817.1"/>
    </source>
</evidence>
<evidence type="ECO:0000256" key="2">
    <source>
        <dbReference type="SAM" id="Phobius"/>
    </source>
</evidence>
<reference evidence="3 4" key="1">
    <citation type="journal article" date="2006" name="Proc. Natl. Acad. Sci. U.S.A.">
        <title>Genomic analysis of the uncultivated marine crenarchaeote Cenarchaeum symbiosum.</title>
        <authorList>
            <person name="Hallam S.J."/>
            <person name="Konstantinidis K.T."/>
            <person name="Putnam N."/>
            <person name="Schleper C."/>
            <person name="Watanabe Y."/>
            <person name="Sugahara J."/>
            <person name="Preston C."/>
            <person name="de la Torre J."/>
            <person name="Richardson P.M."/>
            <person name="DeLong E.F."/>
        </authorList>
    </citation>
    <scope>NUCLEOTIDE SEQUENCE [LARGE SCALE GENOMIC DNA]</scope>
    <source>
        <strain evidence="4">A</strain>
    </source>
</reference>
<keyword evidence="2" id="KW-0472">Membrane</keyword>
<keyword evidence="2" id="KW-1133">Transmembrane helix</keyword>
<protein>
    <submittedName>
        <fullName evidence="3">Uncharacterized protein</fullName>
    </submittedName>
</protein>
<keyword evidence="2" id="KW-0812">Transmembrane</keyword>
<dbReference type="KEGG" id="csy:CENSYa_0172"/>
<sequence>MRALEHLACPKPPRGELLSGSLRACISVSYLSWFGVYIMARGRRGRLRRGPGGSCRTHDQRAGMAPEAGSCPHGHLRSGDGYLDFIVTTSLFPFL</sequence>
<dbReference type="STRING" id="414004.CENSYa_0172"/>
<gene>
    <name evidence="3" type="ordered locus">CENSYa_0172</name>
</gene>
<name>A0RU00_CENSY</name>
<dbReference type="EnsemblBacteria" id="ABK76817">
    <property type="protein sequence ID" value="ABK76817"/>
    <property type="gene ID" value="CENSYa_0172"/>
</dbReference>
<dbReference type="Proteomes" id="UP000000758">
    <property type="component" value="Chromosome"/>
</dbReference>
<evidence type="ECO:0000313" key="4">
    <source>
        <dbReference type="Proteomes" id="UP000000758"/>
    </source>
</evidence>
<dbReference type="HOGENOM" id="CLU_2366073_0_0_2"/>
<proteinExistence type="predicted"/>
<dbReference type="AlphaFoldDB" id="A0RU00"/>
<dbReference type="EMBL" id="DP000238">
    <property type="protein sequence ID" value="ABK76817.1"/>
    <property type="molecule type" value="Genomic_DNA"/>
</dbReference>
<keyword evidence="4" id="KW-1185">Reference proteome</keyword>
<feature type="region of interest" description="Disordered" evidence="1">
    <location>
        <begin position="46"/>
        <end position="70"/>
    </location>
</feature>
<accession>A0RU00</accession>